<proteinExistence type="predicted"/>
<evidence type="ECO:0000313" key="2">
    <source>
        <dbReference type="Proteomes" id="UP000015106"/>
    </source>
</evidence>
<name>A0A8R7QG78_TRIUA</name>
<dbReference type="Gramene" id="TuG1812G0500002803.01.T01">
    <property type="protein sequence ID" value="TuG1812G0500002803.01.T01.cds259846"/>
    <property type="gene ID" value="TuG1812G0500002803.01"/>
</dbReference>
<protein>
    <submittedName>
        <fullName evidence="1">Uncharacterized protein</fullName>
    </submittedName>
</protein>
<sequence>MGLCLPMFPNCGAPAEANPKVLLKTRIYLLLLCTKAKLQIAPYKIY</sequence>
<reference evidence="2" key="1">
    <citation type="journal article" date="2013" name="Nature">
        <title>Draft genome of the wheat A-genome progenitor Triticum urartu.</title>
        <authorList>
            <person name="Ling H.Q."/>
            <person name="Zhao S."/>
            <person name="Liu D."/>
            <person name="Wang J."/>
            <person name="Sun H."/>
            <person name="Zhang C."/>
            <person name="Fan H."/>
            <person name="Li D."/>
            <person name="Dong L."/>
            <person name="Tao Y."/>
            <person name="Gao C."/>
            <person name="Wu H."/>
            <person name="Li Y."/>
            <person name="Cui Y."/>
            <person name="Guo X."/>
            <person name="Zheng S."/>
            <person name="Wang B."/>
            <person name="Yu K."/>
            <person name="Liang Q."/>
            <person name="Yang W."/>
            <person name="Lou X."/>
            <person name="Chen J."/>
            <person name="Feng M."/>
            <person name="Jian J."/>
            <person name="Zhang X."/>
            <person name="Luo G."/>
            <person name="Jiang Y."/>
            <person name="Liu J."/>
            <person name="Wang Z."/>
            <person name="Sha Y."/>
            <person name="Zhang B."/>
            <person name="Wu H."/>
            <person name="Tang D."/>
            <person name="Shen Q."/>
            <person name="Xue P."/>
            <person name="Zou S."/>
            <person name="Wang X."/>
            <person name="Liu X."/>
            <person name="Wang F."/>
            <person name="Yang Y."/>
            <person name="An X."/>
            <person name="Dong Z."/>
            <person name="Zhang K."/>
            <person name="Zhang X."/>
            <person name="Luo M.C."/>
            <person name="Dvorak J."/>
            <person name="Tong Y."/>
            <person name="Wang J."/>
            <person name="Yang H."/>
            <person name="Li Z."/>
            <person name="Wang D."/>
            <person name="Zhang A."/>
            <person name="Wang J."/>
        </authorList>
    </citation>
    <scope>NUCLEOTIDE SEQUENCE</scope>
    <source>
        <strain evidence="2">cv. G1812</strain>
    </source>
</reference>
<reference evidence="1" key="3">
    <citation type="submission" date="2022-06" db="UniProtKB">
        <authorList>
            <consortium name="EnsemblPlants"/>
        </authorList>
    </citation>
    <scope>IDENTIFICATION</scope>
</reference>
<organism evidence="1 2">
    <name type="scientific">Triticum urartu</name>
    <name type="common">Red wild einkorn</name>
    <name type="synonym">Crithodium urartu</name>
    <dbReference type="NCBI Taxonomy" id="4572"/>
    <lineage>
        <taxon>Eukaryota</taxon>
        <taxon>Viridiplantae</taxon>
        <taxon>Streptophyta</taxon>
        <taxon>Embryophyta</taxon>
        <taxon>Tracheophyta</taxon>
        <taxon>Spermatophyta</taxon>
        <taxon>Magnoliopsida</taxon>
        <taxon>Liliopsida</taxon>
        <taxon>Poales</taxon>
        <taxon>Poaceae</taxon>
        <taxon>BOP clade</taxon>
        <taxon>Pooideae</taxon>
        <taxon>Triticodae</taxon>
        <taxon>Triticeae</taxon>
        <taxon>Triticinae</taxon>
        <taxon>Triticum</taxon>
    </lineage>
</organism>
<accession>A0A8R7QG78</accession>
<evidence type="ECO:0000313" key="1">
    <source>
        <dbReference type="EnsemblPlants" id="TuG1812G0500002803.01.T01.cds259846"/>
    </source>
</evidence>
<reference evidence="1" key="2">
    <citation type="submission" date="2018-03" db="EMBL/GenBank/DDBJ databases">
        <title>The Triticum urartu genome reveals the dynamic nature of wheat genome evolution.</title>
        <authorList>
            <person name="Ling H."/>
            <person name="Ma B."/>
            <person name="Shi X."/>
            <person name="Liu H."/>
            <person name="Dong L."/>
            <person name="Sun H."/>
            <person name="Cao Y."/>
            <person name="Gao Q."/>
            <person name="Zheng S."/>
            <person name="Li Y."/>
            <person name="Yu Y."/>
            <person name="Du H."/>
            <person name="Qi M."/>
            <person name="Li Y."/>
            <person name="Yu H."/>
            <person name="Cui Y."/>
            <person name="Wang N."/>
            <person name="Chen C."/>
            <person name="Wu H."/>
            <person name="Zhao Y."/>
            <person name="Zhang J."/>
            <person name="Li Y."/>
            <person name="Zhou W."/>
            <person name="Zhang B."/>
            <person name="Hu W."/>
            <person name="Eijk M."/>
            <person name="Tang J."/>
            <person name="Witsenboer H."/>
            <person name="Zhao S."/>
            <person name="Li Z."/>
            <person name="Zhang A."/>
            <person name="Wang D."/>
            <person name="Liang C."/>
        </authorList>
    </citation>
    <scope>NUCLEOTIDE SEQUENCE [LARGE SCALE GENOMIC DNA]</scope>
    <source>
        <strain evidence="1">cv. G1812</strain>
    </source>
</reference>
<dbReference type="Proteomes" id="UP000015106">
    <property type="component" value="Chromosome 5"/>
</dbReference>
<dbReference type="EnsemblPlants" id="TuG1812G0500002803.01.T01">
    <property type="protein sequence ID" value="TuG1812G0500002803.01.T01.cds259846"/>
    <property type="gene ID" value="TuG1812G0500002803.01"/>
</dbReference>
<dbReference type="AlphaFoldDB" id="A0A8R7QG78"/>
<keyword evidence="2" id="KW-1185">Reference proteome</keyword>